<keyword evidence="9 17" id="KW-0732">Signal</keyword>
<organism evidence="19 20">
    <name type="scientific">Uncinula necator</name>
    <name type="common">Grape powdery mildew</name>
    <dbReference type="NCBI Taxonomy" id="52586"/>
    <lineage>
        <taxon>Eukaryota</taxon>
        <taxon>Fungi</taxon>
        <taxon>Dikarya</taxon>
        <taxon>Ascomycota</taxon>
        <taxon>Pezizomycotina</taxon>
        <taxon>Leotiomycetes</taxon>
        <taxon>Erysiphales</taxon>
        <taxon>Erysiphaceae</taxon>
        <taxon>Erysiphe</taxon>
    </lineage>
</organism>
<feature type="disulfide bond" evidence="15">
    <location>
        <begin position="44"/>
        <end position="51"/>
    </location>
</feature>
<dbReference type="EMBL" id="JNVN01001056">
    <property type="protein sequence ID" value="KHJ34096.1"/>
    <property type="molecule type" value="Genomic_DNA"/>
</dbReference>
<evidence type="ECO:0000256" key="9">
    <source>
        <dbReference type="ARBA" id="ARBA00022729"/>
    </source>
</evidence>
<evidence type="ECO:0000256" key="8">
    <source>
        <dbReference type="ARBA" id="ARBA00022723"/>
    </source>
</evidence>
<reference evidence="19 20" key="1">
    <citation type="journal article" date="2014" name="BMC Genomics">
        <title>Adaptive genomic structural variation in the grape powdery mildew pathogen, Erysiphe necator.</title>
        <authorList>
            <person name="Jones L."/>
            <person name="Riaz S."/>
            <person name="Morales-Cruz A."/>
            <person name="Amrine K.C."/>
            <person name="McGuire B."/>
            <person name="Gubler W.D."/>
            <person name="Walker M.A."/>
            <person name="Cantu D."/>
        </authorList>
    </citation>
    <scope>NUCLEOTIDE SEQUENCE [LARGE SCALE GENOMIC DNA]</scope>
    <source>
        <strain evidence="20">c</strain>
    </source>
</reference>
<dbReference type="PROSITE" id="PS52012">
    <property type="entry name" value="CFEM"/>
    <property type="match status" value="1"/>
</dbReference>
<evidence type="ECO:0000256" key="13">
    <source>
        <dbReference type="ARBA" id="ARBA00023180"/>
    </source>
</evidence>
<evidence type="ECO:0000256" key="15">
    <source>
        <dbReference type="PROSITE-ProRule" id="PRU01356"/>
    </source>
</evidence>
<comment type="similarity">
    <text evidence="3">Belongs to the RBT5 family.</text>
</comment>
<evidence type="ECO:0000256" key="4">
    <source>
        <dbReference type="ARBA" id="ARBA00022475"/>
    </source>
</evidence>
<name>A0A0B1PAU1_UNCNE</name>
<dbReference type="PANTHER" id="PTHR37928:SF1">
    <property type="entry name" value="CFEM DOMAIN PROTEIN (AFU_ORTHOLOGUE AFUA_6G14090)"/>
    <property type="match status" value="1"/>
</dbReference>
<evidence type="ECO:0000256" key="17">
    <source>
        <dbReference type="SAM" id="SignalP"/>
    </source>
</evidence>
<dbReference type="GO" id="GO:0005886">
    <property type="term" value="C:plasma membrane"/>
    <property type="evidence" value="ECO:0007669"/>
    <property type="project" value="UniProtKB-SubCell"/>
</dbReference>
<dbReference type="AlphaFoldDB" id="A0A0B1PAU1"/>
<evidence type="ECO:0000256" key="6">
    <source>
        <dbReference type="ARBA" id="ARBA00022617"/>
    </source>
</evidence>
<keyword evidence="5" id="KW-0964">Secreted</keyword>
<feature type="binding site" description="axial binding residue" evidence="15">
    <location>
        <position position="48"/>
    </location>
    <ligand>
        <name>heme</name>
        <dbReference type="ChEBI" id="CHEBI:30413"/>
    </ligand>
    <ligandPart>
        <name>Fe</name>
        <dbReference type="ChEBI" id="CHEBI:18248"/>
    </ligandPart>
</feature>
<keyword evidence="12 15" id="KW-1015">Disulfide bond</keyword>
<keyword evidence="7" id="KW-0336">GPI-anchor</keyword>
<comment type="subcellular location">
    <subcellularLocation>
        <location evidence="1">Cell membrane</location>
        <topology evidence="1">Lipid-anchor</topology>
        <topology evidence="1">GPI-anchor</topology>
    </subcellularLocation>
    <subcellularLocation>
        <location evidence="2">Secreted</location>
    </subcellularLocation>
</comment>
<dbReference type="Proteomes" id="UP000030854">
    <property type="component" value="Unassembled WGS sequence"/>
</dbReference>
<feature type="signal peptide" evidence="17">
    <location>
        <begin position="1"/>
        <end position="18"/>
    </location>
</feature>
<dbReference type="GO" id="GO:0098552">
    <property type="term" value="C:side of membrane"/>
    <property type="evidence" value="ECO:0007669"/>
    <property type="project" value="UniProtKB-KW"/>
</dbReference>
<evidence type="ECO:0000256" key="3">
    <source>
        <dbReference type="ARBA" id="ARBA00010031"/>
    </source>
</evidence>
<protein>
    <submittedName>
        <fullName evidence="19">Putative cfem domain-containing protein</fullName>
    </submittedName>
</protein>
<evidence type="ECO:0000256" key="7">
    <source>
        <dbReference type="ARBA" id="ARBA00022622"/>
    </source>
</evidence>
<evidence type="ECO:0000256" key="16">
    <source>
        <dbReference type="SAM" id="MobiDB-lite"/>
    </source>
</evidence>
<dbReference type="OrthoDB" id="1193027at2759"/>
<dbReference type="Pfam" id="PF05730">
    <property type="entry name" value="CFEM"/>
    <property type="match status" value="1"/>
</dbReference>
<comment type="caution">
    <text evidence="19">The sequence shown here is derived from an EMBL/GenBank/DDBJ whole genome shotgun (WGS) entry which is preliminary data.</text>
</comment>
<feature type="chain" id="PRO_5002062006" evidence="17">
    <location>
        <begin position="19"/>
        <end position="215"/>
    </location>
</feature>
<feature type="region of interest" description="Disordered" evidence="16">
    <location>
        <begin position="165"/>
        <end position="196"/>
    </location>
</feature>
<keyword evidence="11" id="KW-0472">Membrane</keyword>
<evidence type="ECO:0000259" key="18">
    <source>
        <dbReference type="PROSITE" id="PS52012"/>
    </source>
</evidence>
<dbReference type="GO" id="GO:0005576">
    <property type="term" value="C:extracellular region"/>
    <property type="evidence" value="ECO:0007669"/>
    <property type="project" value="UniProtKB-SubCell"/>
</dbReference>
<keyword evidence="20" id="KW-1185">Reference proteome</keyword>
<dbReference type="STRING" id="52586.A0A0B1PAU1"/>
<dbReference type="OMA" id="VSDCAQM"/>
<evidence type="ECO:0000256" key="2">
    <source>
        <dbReference type="ARBA" id="ARBA00004613"/>
    </source>
</evidence>
<dbReference type="InterPro" id="IPR051735">
    <property type="entry name" value="CFEM_domain"/>
</dbReference>
<feature type="disulfide bond" evidence="15">
    <location>
        <begin position="53"/>
        <end position="86"/>
    </location>
</feature>
<dbReference type="InterPro" id="IPR008427">
    <property type="entry name" value="Extracellular_membr_CFEM_dom"/>
</dbReference>
<keyword evidence="14" id="KW-0449">Lipoprotein</keyword>
<feature type="domain" description="CFEM" evidence="18">
    <location>
        <begin position="1"/>
        <end position="113"/>
    </location>
</feature>
<evidence type="ECO:0000256" key="5">
    <source>
        <dbReference type="ARBA" id="ARBA00022525"/>
    </source>
</evidence>
<keyword evidence="10 15" id="KW-0408">Iron</keyword>
<proteinExistence type="inferred from homology"/>
<dbReference type="HOGENOM" id="CLU_063084_0_1_1"/>
<evidence type="ECO:0000256" key="14">
    <source>
        <dbReference type="ARBA" id="ARBA00023288"/>
    </source>
</evidence>
<comment type="caution">
    <text evidence="15">Lacks conserved residue(s) required for the propagation of feature annotation.</text>
</comment>
<evidence type="ECO:0000256" key="10">
    <source>
        <dbReference type="ARBA" id="ARBA00023004"/>
    </source>
</evidence>
<keyword evidence="13" id="KW-0325">Glycoprotein</keyword>
<accession>A0A0B1PAU1</accession>
<evidence type="ECO:0000256" key="1">
    <source>
        <dbReference type="ARBA" id="ARBA00004609"/>
    </source>
</evidence>
<evidence type="ECO:0000256" key="11">
    <source>
        <dbReference type="ARBA" id="ARBA00023136"/>
    </source>
</evidence>
<evidence type="ECO:0000313" key="19">
    <source>
        <dbReference type="EMBL" id="KHJ34096.1"/>
    </source>
</evidence>
<dbReference type="GO" id="GO:0046872">
    <property type="term" value="F:metal ion binding"/>
    <property type="evidence" value="ECO:0007669"/>
    <property type="project" value="UniProtKB-UniRule"/>
</dbReference>
<keyword evidence="6 15" id="KW-0349">Heme</keyword>
<keyword evidence="4" id="KW-1003">Cell membrane</keyword>
<evidence type="ECO:0000313" key="20">
    <source>
        <dbReference type="Proteomes" id="UP000030854"/>
    </source>
</evidence>
<gene>
    <name evidence="19" type="ORF">EV44_g0334</name>
</gene>
<keyword evidence="8 15" id="KW-0479">Metal-binding</keyword>
<evidence type="ECO:0000256" key="12">
    <source>
        <dbReference type="ARBA" id="ARBA00023157"/>
    </source>
</evidence>
<dbReference type="SMART" id="SM00747">
    <property type="entry name" value="CFEM"/>
    <property type="match status" value="1"/>
</dbReference>
<dbReference type="PANTHER" id="PTHR37928">
    <property type="entry name" value="CFEM DOMAIN PROTEIN (AFU_ORTHOLOGUE AFUA_6G14090)"/>
    <property type="match status" value="1"/>
</dbReference>
<sequence length="215" mass="21377">MKTTQILFIGAAFTLAAAQTFQSLPDCGKLCVNNMLAKAKELGCADGDAACLCSKVDFSYGVRDCSIDVCGAQQIAPIIAYTESYCKAASPGSGNNNSTNAGPIVPPTSSSLVPISTILSKPGQGTPIATSALVSLVTSGGEVYTSTFSLTTLFSSGATPSASITQISSQSSKSSTIEPSSTTTTESSSSSTGSGAKPTAFAGLAAAAGLAAMIL</sequence>